<comment type="similarity">
    <text evidence="1 5">Belongs to the flavin oxidoreductase frp family.</text>
</comment>
<dbReference type="PIRSF" id="PIRSF005426">
    <property type="entry name" value="Frp"/>
    <property type="match status" value="1"/>
</dbReference>
<dbReference type="InterPro" id="IPR029479">
    <property type="entry name" value="Nitroreductase"/>
</dbReference>
<keyword evidence="5" id="KW-0521">NADP</keyword>
<dbReference type="SUPFAM" id="SSF55469">
    <property type="entry name" value="FMN-dependent nitroreductase-like"/>
    <property type="match status" value="1"/>
</dbReference>
<evidence type="ECO:0000313" key="7">
    <source>
        <dbReference type="EMBL" id="MST50400.1"/>
    </source>
</evidence>
<evidence type="ECO:0000313" key="8">
    <source>
        <dbReference type="Proteomes" id="UP000442535"/>
    </source>
</evidence>
<name>A0A7K0K5Q3_9ACTO</name>
<keyword evidence="2 5" id="KW-0285">Flavoprotein</keyword>
<accession>A0A7K0K5Q3</accession>
<protein>
    <submittedName>
        <fullName evidence="7">NADPH-dependent oxidoreductase</fullName>
    </submittedName>
</protein>
<evidence type="ECO:0000259" key="6">
    <source>
        <dbReference type="Pfam" id="PF00881"/>
    </source>
</evidence>
<evidence type="ECO:0000256" key="4">
    <source>
        <dbReference type="ARBA" id="ARBA00023002"/>
    </source>
</evidence>
<dbReference type="InterPro" id="IPR016446">
    <property type="entry name" value="Flavin_OxRdtase_Frp"/>
</dbReference>
<keyword evidence="3 5" id="KW-0288">FMN</keyword>
<dbReference type="Gene3D" id="3.40.109.10">
    <property type="entry name" value="NADH Oxidase"/>
    <property type="match status" value="1"/>
</dbReference>
<evidence type="ECO:0000256" key="5">
    <source>
        <dbReference type="PIRNR" id="PIRNR005426"/>
    </source>
</evidence>
<sequence>MNETIQNLQNHRTIRQFQDTLVPEKLMDDIFEAAIHTASSRATQNASVIRVKDQAKRDALAEVSNQAYTAEAPEYLVFLVDCARAASIRSELGATPETAGNIDYFREGFTDAILMCQSTVVAAESAGLGTTILGSILNNPAKTIEILGLPPLTFPAIGLIMGYPNEEPELKPRIPAGLRVMTDTYQAPDSWVEALAEYDQEMHNYYDLRTKNQREDTFTNQILKKMGDNPKGPQLLEAIRAQGFLL</sequence>
<dbReference type="GO" id="GO:0016491">
    <property type="term" value="F:oxidoreductase activity"/>
    <property type="evidence" value="ECO:0007669"/>
    <property type="project" value="UniProtKB-UniRule"/>
</dbReference>
<keyword evidence="4 5" id="KW-0560">Oxidoreductase</keyword>
<dbReference type="AlphaFoldDB" id="A0A7K0K5Q3"/>
<reference evidence="7 8" key="1">
    <citation type="submission" date="2019-08" db="EMBL/GenBank/DDBJ databases">
        <title>In-depth cultivation of the pig gut microbiome towards novel bacterial diversity and tailored functional studies.</title>
        <authorList>
            <person name="Wylensek D."/>
            <person name="Hitch T.C.A."/>
            <person name="Clavel T."/>
        </authorList>
    </citation>
    <scope>NUCLEOTIDE SEQUENCE [LARGE SCALE GENOMIC DNA]</scope>
    <source>
        <strain evidence="7 8">RF-GAM-744-WT-7</strain>
    </source>
</reference>
<dbReference type="PANTHER" id="PTHR43425">
    <property type="entry name" value="OXYGEN-INSENSITIVE NADPH NITROREDUCTASE"/>
    <property type="match status" value="1"/>
</dbReference>
<evidence type="ECO:0000256" key="2">
    <source>
        <dbReference type="ARBA" id="ARBA00022630"/>
    </source>
</evidence>
<proteinExistence type="inferred from homology"/>
<dbReference type="Pfam" id="PF00881">
    <property type="entry name" value="Nitroreductase"/>
    <property type="match status" value="1"/>
</dbReference>
<evidence type="ECO:0000256" key="3">
    <source>
        <dbReference type="ARBA" id="ARBA00022643"/>
    </source>
</evidence>
<dbReference type="RefSeq" id="WP_154546025.1">
    <property type="nucleotide sequence ID" value="NZ_JAQYQY010000037.1"/>
</dbReference>
<keyword evidence="8" id="KW-1185">Reference proteome</keyword>
<evidence type="ECO:0000256" key="1">
    <source>
        <dbReference type="ARBA" id="ARBA00008366"/>
    </source>
</evidence>
<comment type="caution">
    <text evidence="7">The sequence shown here is derived from an EMBL/GenBank/DDBJ whole genome shotgun (WGS) entry which is preliminary data.</text>
</comment>
<dbReference type="Proteomes" id="UP000442535">
    <property type="component" value="Unassembled WGS sequence"/>
</dbReference>
<dbReference type="PANTHER" id="PTHR43425:SF2">
    <property type="entry name" value="OXYGEN-INSENSITIVE NADPH NITROREDUCTASE"/>
    <property type="match status" value="1"/>
</dbReference>
<gene>
    <name evidence="7" type="ORF">FYJ63_09225</name>
</gene>
<feature type="domain" description="Nitroreductase" evidence="6">
    <location>
        <begin position="9"/>
        <end position="163"/>
    </location>
</feature>
<dbReference type="EMBL" id="VUMY01000018">
    <property type="protein sequence ID" value="MST50400.1"/>
    <property type="molecule type" value="Genomic_DNA"/>
</dbReference>
<organism evidence="7 8">
    <name type="scientific">Mobiluncus porci</name>
    <dbReference type="NCBI Taxonomy" id="2652278"/>
    <lineage>
        <taxon>Bacteria</taxon>
        <taxon>Bacillati</taxon>
        <taxon>Actinomycetota</taxon>
        <taxon>Actinomycetes</taxon>
        <taxon>Actinomycetales</taxon>
        <taxon>Actinomycetaceae</taxon>
        <taxon>Mobiluncus</taxon>
    </lineage>
</organism>
<dbReference type="InterPro" id="IPR000415">
    <property type="entry name" value="Nitroreductase-like"/>
</dbReference>